<sequence length="145" mass="17032">MGETLVRYRVHTQSVSATKAAAMLRAVAAIHAAQLEKFGLRDPEHLHESLVAFDPIASLDLFTRIERWLCTLREANRNHRCHEPEIFDRLLEARWFETAGRAFQLGIRGWKIWRNSVVHRASRRDDLRFFLRALRQDLGRPFRQS</sequence>
<proteinExistence type="predicted"/>
<gene>
    <name evidence="1" type="ORF">CfE428DRAFT_2784</name>
</gene>
<dbReference type="EMBL" id="ABVL01000007">
    <property type="protein sequence ID" value="EDY19608.1"/>
    <property type="molecule type" value="Genomic_DNA"/>
</dbReference>
<dbReference type="STRING" id="497964.CfE428DRAFT_2784"/>
<reference evidence="1 2" key="1">
    <citation type="journal article" date="2011" name="J. Bacteriol.">
        <title>Genome sequence of Chthoniobacter flavus Ellin428, an aerobic heterotrophic soil bacterium.</title>
        <authorList>
            <person name="Kant R."/>
            <person name="van Passel M.W."/>
            <person name="Palva A."/>
            <person name="Lucas S."/>
            <person name="Lapidus A."/>
            <person name="Glavina Del Rio T."/>
            <person name="Dalin E."/>
            <person name="Tice H."/>
            <person name="Bruce D."/>
            <person name="Goodwin L."/>
            <person name="Pitluck S."/>
            <person name="Larimer F.W."/>
            <person name="Land M.L."/>
            <person name="Hauser L."/>
            <person name="Sangwan P."/>
            <person name="de Vos W.M."/>
            <person name="Janssen P.H."/>
            <person name="Smidt H."/>
        </authorList>
    </citation>
    <scope>NUCLEOTIDE SEQUENCE [LARGE SCALE GENOMIC DNA]</scope>
    <source>
        <strain evidence="1 2">Ellin428</strain>
    </source>
</reference>
<dbReference type="Proteomes" id="UP000005824">
    <property type="component" value="Unassembled WGS sequence"/>
</dbReference>
<dbReference type="InParanoid" id="B4D1J6"/>
<evidence type="ECO:0000313" key="1">
    <source>
        <dbReference type="EMBL" id="EDY19608.1"/>
    </source>
</evidence>
<protein>
    <submittedName>
        <fullName evidence="1">Uncharacterized protein</fullName>
    </submittedName>
</protein>
<dbReference type="AlphaFoldDB" id="B4D1J6"/>
<evidence type="ECO:0000313" key="2">
    <source>
        <dbReference type="Proteomes" id="UP000005824"/>
    </source>
</evidence>
<accession>B4D1J6</accession>
<comment type="caution">
    <text evidence="1">The sequence shown here is derived from an EMBL/GenBank/DDBJ whole genome shotgun (WGS) entry which is preliminary data.</text>
</comment>
<organism evidence="1 2">
    <name type="scientific">Chthoniobacter flavus Ellin428</name>
    <dbReference type="NCBI Taxonomy" id="497964"/>
    <lineage>
        <taxon>Bacteria</taxon>
        <taxon>Pseudomonadati</taxon>
        <taxon>Verrucomicrobiota</taxon>
        <taxon>Spartobacteria</taxon>
        <taxon>Chthoniobacterales</taxon>
        <taxon>Chthoniobacteraceae</taxon>
        <taxon>Chthoniobacter</taxon>
    </lineage>
</organism>
<name>B4D1J6_9BACT</name>
<keyword evidence="2" id="KW-1185">Reference proteome</keyword>